<organism evidence="6 7">
    <name type="scientific">Chara braunii</name>
    <name type="common">Braun's stonewort</name>
    <dbReference type="NCBI Taxonomy" id="69332"/>
    <lineage>
        <taxon>Eukaryota</taxon>
        <taxon>Viridiplantae</taxon>
        <taxon>Streptophyta</taxon>
        <taxon>Charophyceae</taxon>
        <taxon>Charales</taxon>
        <taxon>Characeae</taxon>
        <taxon>Chara</taxon>
    </lineage>
</organism>
<comment type="subcellular location">
    <subcellularLocation>
        <location evidence="1">Nucleus</location>
        <location evidence="1">Nucleoplasm</location>
    </subcellularLocation>
</comment>
<evidence type="ECO:0000256" key="4">
    <source>
        <dbReference type="PROSITE-ProRule" id="PRU00176"/>
    </source>
</evidence>
<dbReference type="OrthoDB" id="10259687at2759"/>
<gene>
    <name evidence="6" type="ORF">CBR_g955</name>
</gene>
<dbReference type="GO" id="GO:0003723">
    <property type="term" value="F:RNA binding"/>
    <property type="evidence" value="ECO:0007669"/>
    <property type="project" value="UniProtKB-UniRule"/>
</dbReference>
<dbReference type="Pfam" id="PF00076">
    <property type="entry name" value="RRM_1"/>
    <property type="match status" value="1"/>
</dbReference>
<evidence type="ECO:0000259" key="5">
    <source>
        <dbReference type="PROSITE" id="PS50102"/>
    </source>
</evidence>
<dbReference type="InterPro" id="IPR012677">
    <property type="entry name" value="Nucleotide-bd_a/b_plait_sf"/>
</dbReference>
<evidence type="ECO:0000256" key="1">
    <source>
        <dbReference type="ARBA" id="ARBA00004642"/>
    </source>
</evidence>
<evidence type="ECO:0000313" key="7">
    <source>
        <dbReference type="Proteomes" id="UP000265515"/>
    </source>
</evidence>
<dbReference type="InterPro" id="IPR035979">
    <property type="entry name" value="RBD_domain_sf"/>
</dbReference>
<accession>A0A388KCP1</accession>
<keyword evidence="3" id="KW-0539">Nucleus</keyword>
<sequence>MARNNAATLFLGNLEERVDERLIYEIMVQAGPVVDVHIPRDKETQRHKGYGFAEFASEESAQYAFRLFSGLIVLYNRSVRVGMAGGGDKKPSASAEEDSTVQATITPPAESAELLSSVNMPIGMPFSSNSGFADYATSPGAFRRSAQSSQPQFISPTYSSTAHIPPLTRAALYGAAPAAAHGLLPTPLTAGSMDSSFMPWAPQRGR</sequence>
<feature type="domain" description="RRM" evidence="5">
    <location>
        <begin position="7"/>
        <end position="86"/>
    </location>
</feature>
<proteinExistence type="predicted"/>
<dbReference type="InterPro" id="IPR000504">
    <property type="entry name" value="RRM_dom"/>
</dbReference>
<dbReference type="InterPro" id="IPR034158">
    <property type="entry name" value="SF3B4_RRM1"/>
</dbReference>
<evidence type="ECO:0000256" key="3">
    <source>
        <dbReference type="ARBA" id="ARBA00023242"/>
    </source>
</evidence>
<keyword evidence="2 4" id="KW-0694">RNA-binding</keyword>
<dbReference type="SMART" id="SM00360">
    <property type="entry name" value="RRM"/>
    <property type="match status" value="1"/>
</dbReference>
<protein>
    <recommendedName>
        <fullName evidence="5">RRM domain-containing protein</fullName>
    </recommendedName>
</protein>
<dbReference type="PANTHER" id="PTHR13798">
    <property type="entry name" value="RNA BINDING MOTIF RBM PROTEIN -RELATED"/>
    <property type="match status" value="1"/>
</dbReference>
<dbReference type="AlphaFoldDB" id="A0A388KCP1"/>
<dbReference type="STRING" id="69332.A0A388KCP1"/>
<dbReference type="Gramene" id="GBG67834">
    <property type="protein sequence ID" value="GBG67834"/>
    <property type="gene ID" value="CBR_g955"/>
</dbReference>
<dbReference type="EMBL" id="BFEA01000092">
    <property type="protein sequence ID" value="GBG67834.1"/>
    <property type="molecule type" value="Genomic_DNA"/>
</dbReference>
<name>A0A388KCP1_CHABU</name>
<dbReference type="Proteomes" id="UP000265515">
    <property type="component" value="Unassembled WGS sequence"/>
</dbReference>
<dbReference type="GO" id="GO:0005654">
    <property type="term" value="C:nucleoplasm"/>
    <property type="evidence" value="ECO:0007669"/>
    <property type="project" value="UniProtKB-SubCell"/>
</dbReference>
<reference evidence="6 7" key="1">
    <citation type="journal article" date="2018" name="Cell">
        <title>The Chara Genome: Secondary Complexity and Implications for Plant Terrestrialization.</title>
        <authorList>
            <person name="Nishiyama T."/>
            <person name="Sakayama H."/>
            <person name="Vries J.D."/>
            <person name="Buschmann H."/>
            <person name="Saint-Marcoux D."/>
            <person name="Ullrich K.K."/>
            <person name="Haas F.B."/>
            <person name="Vanderstraeten L."/>
            <person name="Becker D."/>
            <person name="Lang D."/>
            <person name="Vosolsobe S."/>
            <person name="Rombauts S."/>
            <person name="Wilhelmsson P.K.I."/>
            <person name="Janitza P."/>
            <person name="Kern R."/>
            <person name="Heyl A."/>
            <person name="Rumpler F."/>
            <person name="Villalobos L.I.A.C."/>
            <person name="Clay J.M."/>
            <person name="Skokan R."/>
            <person name="Toyoda A."/>
            <person name="Suzuki Y."/>
            <person name="Kagoshima H."/>
            <person name="Schijlen E."/>
            <person name="Tajeshwar N."/>
            <person name="Catarino B."/>
            <person name="Hetherington A.J."/>
            <person name="Saltykova A."/>
            <person name="Bonnot C."/>
            <person name="Breuninger H."/>
            <person name="Symeonidi A."/>
            <person name="Radhakrishnan G.V."/>
            <person name="Van Nieuwerburgh F."/>
            <person name="Deforce D."/>
            <person name="Chang C."/>
            <person name="Karol K.G."/>
            <person name="Hedrich R."/>
            <person name="Ulvskov P."/>
            <person name="Glockner G."/>
            <person name="Delwiche C.F."/>
            <person name="Petrasek J."/>
            <person name="Van de Peer Y."/>
            <person name="Friml J."/>
            <person name="Beilby M."/>
            <person name="Dolan L."/>
            <person name="Kohara Y."/>
            <person name="Sugano S."/>
            <person name="Fujiyama A."/>
            <person name="Delaux P.-M."/>
            <person name="Quint M."/>
            <person name="TheiBen G."/>
            <person name="Hagemann M."/>
            <person name="Harholt J."/>
            <person name="Dunand C."/>
            <person name="Zachgo S."/>
            <person name="Langdale J."/>
            <person name="Maumus F."/>
            <person name="Straeten D.V.D."/>
            <person name="Gould S.B."/>
            <person name="Rensing S.A."/>
        </authorList>
    </citation>
    <scope>NUCLEOTIDE SEQUENCE [LARGE SCALE GENOMIC DNA]</scope>
    <source>
        <strain evidence="6 7">S276</strain>
    </source>
</reference>
<comment type="caution">
    <text evidence="6">The sequence shown here is derived from an EMBL/GenBank/DDBJ whole genome shotgun (WGS) entry which is preliminary data.</text>
</comment>
<evidence type="ECO:0000313" key="6">
    <source>
        <dbReference type="EMBL" id="GBG67834.1"/>
    </source>
</evidence>
<dbReference type="PANTHER" id="PTHR13798:SF11">
    <property type="entry name" value="RNA-BINDING PROTEIN 7-RELATED"/>
    <property type="match status" value="1"/>
</dbReference>
<keyword evidence="7" id="KW-1185">Reference proteome</keyword>
<evidence type="ECO:0000256" key="2">
    <source>
        <dbReference type="ARBA" id="ARBA00022884"/>
    </source>
</evidence>
<dbReference type="PROSITE" id="PS50102">
    <property type="entry name" value="RRM"/>
    <property type="match status" value="1"/>
</dbReference>
<dbReference type="Gene3D" id="3.30.70.330">
    <property type="match status" value="1"/>
</dbReference>
<dbReference type="SUPFAM" id="SSF54928">
    <property type="entry name" value="RNA-binding domain, RBD"/>
    <property type="match status" value="1"/>
</dbReference>
<dbReference type="CDD" id="cd12334">
    <property type="entry name" value="RRM1_SF3B4"/>
    <property type="match status" value="1"/>
</dbReference>
<dbReference type="InterPro" id="IPR052285">
    <property type="entry name" value="NEXT_complex_subunit"/>
</dbReference>